<reference evidence="1" key="1">
    <citation type="submission" date="2021-02" db="EMBL/GenBank/DDBJ databases">
        <authorList>
            <person name="Cremers G."/>
            <person name="Picone N."/>
        </authorList>
    </citation>
    <scope>NUCLEOTIDE SEQUENCE</scope>
    <source>
        <strain evidence="1">PQ17</strain>
    </source>
</reference>
<dbReference type="AlphaFoldDB" id="A0A8J2BR81"/>
<dbReference type="EMBL" id="CAJNOB010000002">
    <property type="protein sequence ID" value="CAF0691336.1"/>
    <property type="molecule type" value="Genomic_DNA"/>
</dbReference>
<evidence type="ECO:0000313" key="2">
    <source>
        <dbReference type="Proteomes" id="UP000663859"/>
    </source>
</evidence>
<dbReference type="RefSeq" id="WP_214096199.1">
    <property type="nucleotide sequence ID" value="NZ_CAJNOB010000002.1"/>
</dbReference>
<protein>
    <submittedName>
        <fullName evidence="1">Uncharacterized protein</fullName>
    </submittedName>
</protein>
<evidence type="ECO:0000313" key="1">
    <source>
        <dbReference type="EMBL" id="CAF0691336.1"/>
    </source>
</evidence>
<dbReference type="Proteomes" id="UP000663859">
    <property type="component" value="Unassembled WGS sequence"/>
</dbReference>
<accession>A0A8J2BR81</accession>
<sequence length="178" mass="19229">MGVLDEGRYLPPRPAVLTGAHALADPPPVADLREVVHPDPVDPASMAARTIVLLGSGFMYRMYRILSPETCRSLPSRALAAVGRKTTTQGKRAIALLAPLSAAQDFACAYEGEVLFPDIHAQHGARPRACLSSVSTTSLRYPLLSRKTRSGSFGRPQAKMRLGCSPRRSRTLLRPSIV</sequence>
<gene>
    <name evidence="1" type="ORF">MPNT_100012</name>
</gene>
<comment type="caution">
    <text evidence="1">The sequence shown here is derived from an EMBL/GenBank/DDBJ whole genome shotgun (WGS) entry which is preliminary data.</text>
</comment>
<keyword evidence="2" id="KW-1185">Reference proteome</keyword>
<name>A0A8J2BR81_9BACT</name>
<organism evidence="1 2">
    <name type="scientific">Candidatus Methylacidithermus pantelleriae</name>
    <dbReference type="NCBI Taxonomy" id="2744239"/>
    <lineage>
        <taxon>Bacteria</taxon>
        <taxon>Pseudomonadati</taxon>
        <taxon>Verrucomicrobiota</taxon>
        <taxon>Methylacidiphilae</taxon>
        <taxon>Methylacidiphilales</taxon>
        <taxon>Methylacidiphilaceae</taxon>
        <taxon>Candidatus Methylacidithermus</taxon>
    </lineage>
</organism>
<proteinExistence type="predicted"/>